<evidence type="ECO:0000256" key="1">
    <source>
        <dbReference type="ARBA" id="ARBA00004236"/>
    </source>
</evidence>
<evidence type="ECO:0000256" key="2">
    <source>
        <dbReference type="ARBA" id="ARBA00022475"/>
    </source>
</evidence>
<feature type="transmembrane region" description="Helical" evidence="7">
    <location>
        <begin position="12"/>
        <end position="33"/>
    </location>
</feature>
<name>A0A3M8CZ10_9BACL</name>
<evidence type="ECO:0000256" key="5">
    <source>
        <dbReference type="ARBA" id="ARBA00029447"/>
    </source>
</evidence>
<keyword evidence="7" id="KW-0812">Transmembrane</keyword>
<dbReference type="SMART" id="SM00304">
    <property type="entry name" value="HAMP"/>
    <property type="match status" value="1"/>
</dbReference>
<evidence type="ECO:0000256" key="4">
    <source>
        <dbReference type="ARBA" id="ARBA00023224"/>
    </source>
</evidence>
<dbReference type="Pfam" id="PF00015">
    <property type="entry name" value="MCPsignal"/>
    <property type="match status" value="1"/>
</dbReference>
<keyword evidence="2" id="KW-1003">Cell membrane</keyword>
<dbReference type="PANTHER" id="PTHR32089">
    <property type="entry name" value="METHYL-ACCEPTING CHEMOTAXIS PROTEIN MCPB"/>
    <property type="match status" value="1"/>
</dbReference>
<dbReference type="InterPro" id="IPR004089">
    <property type="entry name" value="MCPsignal_dom"/>
</dbReference>
<comment type="similarity">
    <text evidence="5">Belongs to the methyl-accepting chemotaxis (MCP) protein family.</text>
</comment>
<evidence type="ECO:0000256" key="3">
    <source>
        <dbReference type="ARBA" id="ARBA00023136"/>
    </source>
</evidence>
<dbReference type="Gene3D" id="1.10.287.950">
    <property type="entry name" value="Methyl-accepting chemotaxis protein"/>
    <property type="match status" value="1"/>
</dbReference>
<dbReference type="EMBL" id="RHHU01000016">
    <property type="protein sequence ID" value="RNB81066.1"/>
    <property type="molecule type" value="Genomic_DNA"/>
</dbReference>
<feature type="domain" description="HAMP" evidence="9">
    <location>
        <begin position="210"/>
        <end position="262"/>
    </location>
</feature>
<dbReference type="CDD" id="cd11386">
    <property type="entry name" value="MCP_signal"/>
    <property type="match status" value="1"/>
</dbReference>
<dbReference type="SUPFAM" id="SSF58104">
    <property type="entry name" value="Methyl-accepting chemotaxis protein (MCP) signaling domain"/>
    <property type="match status" value="1"/>
</dbReference>
<protein>
    <submittedName>
        <fullName evidence="10">Methyl-accepting chemotaxis protein</fullName>
    </submittedName>
</protein>
<accession>A0A3M8CZ10</accession>
<dbReference type="CDD" id="cd06225">
    <property type="entry name" value="HAMP"/>
    <property type="match status" value="1"/>
</dbReference>
<evidence type="ECO:0000313" key="11">
    <source>
        <dbReference type="Proteomes" id="UP000269573"/>
    </source>
</evidence>
<sequence>MFEEDTVSIAKKIVCAFSLIFVMFAAVGSYQYVVSLQQSETTTIMEAKTLRSALMAEEMKMSVIQVQQWLTDISATRGQNGMDDGLDEASRYAAIFRKSAEEMKQVNPEDQERLQKIIVAFDDFYAVGQKMAHVFIDQGHEKGNQLMDDFDAQAEKVNSEVDAYLQEKVQQITGSVSSIQDSIELSNRLMLVFFLVVLVVSSVIAYFLNRSIIKPLRLLNQKALVIADGKLDQPVVIQSRDEVGQLGAAFEKMRTNLHVLIQEVKKTADEVAASSEELTVGAERTAESSRQIVSSVKEIADGAERQQHGSNQSARSMEEVNAGIHMVATSSSAVAELSLTMSELAKLGDDTVSRVAAQMEQINNQTEQTNEIIRTLDAHSTQIVDILRVMEAITGQTQILALNAAIEAARAGEQGKGFAIVAEEVRKLAGQSQESAARIADLIEEIRTYMATAVSAMSESSRETASGMQVASEASDIFTTIRNSIIEVTDQVQEVSASAEQMAANTTQVSEAVIIMKEIANQALAYAKTTVNSVDEQLLSCEDVASSAEKLNREALRLQALVSKFDV</sequence>
<organism evidence="10 11">
    <name type="scientific">Brevibacillus nitrificans</name>
    <dbReference type="NCBI Taxonomy" id="651560"/>
    <lineage>
        <taxon>Bacteria</taxon>
        <taxon>Bacillati</taxon>
        <taxon>Bacillota</taxon>
        <taxon>Bacilli</taxon>
        <taxon>Bacillales</taxon>
        <taxon>Paenibacillaceae</taxon>
        <taxon>Brevibacillus</taxon>
    </lineage>
</organism>
<evidence type="ECO:0000256" key="7">
    <source>
        <dbReference type="SAM" id="Phobius"/>
    </source>
</evidence>
<evidence type="ECO:0000259" key="9">
    <source>
        <dbReference type="PROSITE" id="PS50885"/>
    </source>
</evidence>
<evidence type="ECO:0000256" key="6">
    <source>
        <dbReference type="PROSITE-ProRule" id="PRU00284"/>
    </source>
</evidence>
<dbReference type="AlphaFoldDB" id="A0A3M8CZ10"/>
<dbReference type="InterPro" id="IPR003660">
    <property type="entry name" value="HAMP_dom"/>
</dbReference>
<keyword evidence="11" id="KW-1185">Reference proteome</keyword>
<proteinExistence type="inferred from homology"/>
<comment type="caution">
    <text evidence="10">The sequence shown here is derived from an EMBL/GenBank/DDBJ whole genome shotgun (WGS) entry which is preliminary data.</text>
</comment>
<dbReference type="Gene3D" id="6.10.340.10">
    <property type="match status" value="1"/>
</dbReference>
<reference evidence="10 11" key="1">
    <citation type="submission" date="2018-10" db="EMBL/GenBank/DDBJ databases">
        <title>Phylogenomics of Brevibacillus.</title>
        <authorList>
            <person name="Dunlap C."/>
        </authorList>
    </citation>
    <scope>NUCLEOTIDE SEQUENCE [LARGE SCALE GENOMIC DNA]</scope>
    <source>
        <strain evidence="10 11">JCM 15774</strain>
    </source>
</reference>
<dbReference type="GO" id="GO:0007165">
    <property type="term" value="P:signal transduction"/>
    <property type="evidence" value="ECO:0007669"/>
    <property type="project" value="UniProtKB-KW"/>
</dbReference>
<dbReference type="Proteomes" id="UP000269573">
    <property type="component" value="Unassembled WGS sequence"/>
</dbReference>
<dbReference type="GO" id="GO:0005886">
    <property type="term" value="C:plasma membrane"/>
    <property type="evidence" value="ECO:0007669"/>
    <property type="project" value="UniProtKB-SubCell"/>
</dbReference>
<dbReference type="PROSITE" id="PS50111">
    <property type="entry name" value="CHEMOTAXIS_TRANSDUC_2"/>
    <property type="match status" value="1"/>
</dbReference>
<feature type="transmembrane region" description="Helical" evidence="7">
    <location>
        <begin position="189"/>
        <end position="208"/>
    </location>
</feature>
<gene>
    <name evidence="10" type="ORF">EDM59_23040</name>
</gene>
<evidence type="ECO:0000313" key="10">
    <source>
        <dbReference type="EMBL" id="RNB81066.1"/>
    </source>
</evidence>
<dbReference type="Pfam" id="PF00672">
    <property type="entry name" value="HAMP"/>
    <property type="match status" value="1"/>
</dbReference>
<feature type="domain" description="Methyl-accepting transducer" evidence="8">
    <location>
        <begin position="281"/>
        <end position="517"/>
    </location>
</feature>
<keyword evidence="7" id="KW-1133">Transmembrane helix</keyword>
<dbReference type="SMART" id="SM00283">
    <property type="entry name" value="MA"/>
    <property type="match status" value="1"/>
</dbReference>
<evidence type="ECO:0000259" key="8">
    <source>
        <dbReference type="PROSITE" id="PS50111"/>
    </source>
</evidence>
<dbReference type="PANTHER" id="PTHR32089:SF112">
    <property type="entry name" value="LYSOZYME-LIKE PROTEIN-RELATED"/>
    <property type="match status" value="1"/>
</dbReference>
<comment type="subcellular location">
    <subcellularLocation>
        <location evidence="1">Cell membrane</location>
    </subcellularLocation>
</comment>
<keyword evidence="4 6" id="KW-0807">Transducer</keyword>
<keyword evidence="3 7" id="KW-0472">Membrane</keyword>
<dbReference type="PROSITE" id="PS50885">
    <property type="entry name" value="HAMP"/>
    <property type="match status" value="1"/>
</dbReference>